<evidence type="ECO:0000256" key="1">
    <source>
        <dbReference type="ARBA" id="ARBA00010088"/>
    </source>
</evidence>
<dbReference type="Pfam" id="PF08386">
    <property type="entry name" value="Abhydrolase_4"/>
    <property type="match status" value="1"/>
</dbReference>
<dbReference type="SUPFAM" id="SSF53474">
    <property type="entry name" value="alpha/beta-Hydrolases"/>
    <property type="match status" value="1"/>
</dbReference>
<dbReference type="PANTHER" id="PTHR43248">
    <property type="entry name" value="2-SUCCINYL-6-HYDROXY-2,4-CYCLOHEXADIENE-1-CARBOXYLATE SYNTHASE"/>
    <property type="match status" value="1"/>
</dbReference>
<feature type="domain" description="AB hydrolase-1" evidence="4">
    <location>
        <begin position="100"/>
        <end position="271"/>
    </location>
</feature>
<dbReference type="Gene3D" id="3.40.50.1820">
    <property type="entry name" value="alpha/beta hydrolase"/>
    <property type="match status" value="1"/>
</dbReference>
<keyword evidence="3" id="KW-0732">Signal</keyword>
<dbReference type="InterPro" id="IPR000073">
    <property type="entry name" value="AB_hydrolase_1"/>
</dbReference>
<evidence type="ECO:0000256" key="2">
    <source>
        <dbReference type="ARBA" id="ARBA00022801"/>
    </source>
</evidence>
<reference evidence="6 7" key="1">
    <citation type="submission" date="2024-07" db="EMBL/GenBank/DDBJ databases">
        <title>Section-level genome sequencing and comparative genomics of Aspergillus sections Usti and Cavernicolus.</title>
        <authorList>
            <consortium name="Lawrence Berkeley National Laboratory"/>
            <person name="Nybo J.L."/>
            <person name="Vesth T.C."/>
            <person name="Theobald S."/>
            <person name="Frisvad J.C."/>
            <person name="Larsen T.O."/>
            <person name="Kjaerboelling I."/>
            <person name="Rothschild-Mancinelli K."/>
            <person name="Lyhne E.K."/>
            <person name="Kogle M.E."/>
            <person name="Barry K."/>
            <person name="Clum A."/>
            <person name="Na H."/>
            <person name="Ledsgaard L."/>
            <person name="Lin J."/>
            <person name="Lipzen A."/>
            <person name="Kuo A."/>
            <person name="Riley R."/>
            <person name="Mondo S."/>
            <person name="Labutti K."/>
            <person name="Haridas S."/>
            <person name="Pangalinan J."/>
            <person name="Salamov A.A."/>
            <person name="Simmons B.A."/>
            <person name="Magnuson J.K."/>
            <person name="Chen J."/>
            <person name="Drula E."/>
            <person name="Henrissat B."/>
            <person name="Wiebenga A."/>
            <person name="Lubbers R.J."/>
            <person name="Gomes A.C."/>
            <person name="Makela M.R."/>
            <person name="Stajich J."/>
            <person name="Grigoriev I.V."/>
            <person name="Mortensen U.H."/>
            <person name="De Vries R.P."/>
            <person name="Baker S.E."/>
            <person name="Andersen M.R."/>
        </authorList>
    </citation>
    <scope>NUCLEOTIDE SEQUENCE [LARGE SCALE GENOMIC DNA]</scope>
    <source>
        <strain evidence="6 7">CBS 123904</strain>
    </source>
</reference>
<evidence type="ECO:0000259" key="5">
    <source>
        <dbReference type="Pfam" id="PF08386"/>
    </source>
</evidence>
<keyword evidence="2" id="KW-0378">Hydrolase</keyword>
<feature type="chain" id="PRO_5046343621" evidence="3">
    <location>
        <begin position="16"/>
        <end position="508"/>
    </location>
</feature>
<gene>
    <name evidence="6" type="ORF">BJY01DRAFT_164693</name>
</gene>
<dbReference type="Proteomes" id="UP001610446">
    <property type="component" value="Unassembled WGS sequence"/>
</dbReference>
<feature type="domain" description="Peptidase S33 tripeptidyl aminopeptidase-like C-terminal" evidence="5">
    <location>
        <begin position="408"/>
        <end position="505"/>
    </location>
</feature>
<protein>
    <submittedName>
        <fullName evidence="6">TAP-like protein-domain-containing protein</fullName>
    </submittedName>
</protein>
<accession>A0ABR4IA18</accession>
<feature type="signal peptide" evidence="3">
    <location>
        <begin position="1"/>
        <end position="15"/>
    </location>
</feature>
<evidence type="ECO:0000256" key="3">
    <source>
        <dbReference type="SAM" id="SignalP"/>
    </source>
</evidence>
<comment type="caution">
    <text evidence="6">The sequence shown here is derived from an EMBL/GenBank/DDBJ whole genome shotgun (WGS) entry which is preliminary data.</text>
</comment>
<organism evidence="6 7">
    <name type="scientific">Aspergillus pseudoustus</name>
    <dbReference type="NCBI Taxonomy" id="1810923"/>
    <lineage>
        <taxon>Eukaryota</taxon>
        <taxon>Fungi</taxon>
        <taxon>Dikarya</taxon>
        <taxon>Ascomycota</taxon>
        <taxon>Pezizomycotina</taxon>
        <taxon>Eurotiomycetes</taxon>
        <taxon>Eurotiomycetidae</taxon>
        <taxon>Eurotiales</taxon>
        <taxon>Aspergillaceae</taxon>
        <taxon>Aspergillus</taxon>
        <taxon>Aspergillus subgen. Nidulantes</taxon>
    </lineage>
</organism>
<evidence type="ECO:0000313" key="7">
    <source>
        <dbReference type="Proteomes" id="UP001610446"/>
    </source>
</evidence>
<sequence>MLPLYLLQLATLSSAASIGGSIRWDRCTVENFPALATLPGLGDVVDQFGNASHLDCGELQVPLDWNRPRGEKITIGMARYRATKPGKRLGSYIYNPGGPGGPGSLTVLGQAIGQSALFNRTSDYYDVIGLDPRGIGLSTRVKCDPDAYNKYVSIFPKTEDEFEALVAKNTALGESCRDKTGELFYHLDTTQAAKDLEAVRIGLREKKLNWLGFSYGTQLGGAYAELFPEHVGRMVLDGNLDHSQTTEADVLRTEASTYEDVLNQFFLWCNTIATSDECPLKGQDLPQLYDELVAAADESPIDVPACTDGNTTVCRSPVTGEDIRITTQDYLIYEATFPTLAQALNDTLGGDAIAFASTRLAAADDSPYFPDIAIGCLDWRHESTSLTDLLYKYQLGRYVAPHLQGASQSYRYQASCIGWPAPLANPPHKLNSSAMAKAPPMLMVNAIHDPSTSYVWAHALLEQIPSAVLLTRNGNGHTSYSLGGEAADAIDAFLINGTLPAPNTVVDS</sequence>
<dbReference type="InterPro" id="IPR013595">
    <property type="entry name" value="Pept_S33_TAP-like_C"/>
</dbReference>
<dbReference type="Pfam" id="PF00561">
    <property type="entry name" value="Abhydrolase_1"/>
    <property type="match status" value="1"/>
</dbReference>
<dbReference type="InterPro" id="IPR051601">
    <property type="entry name" value="Serine_prot/Carboxylest_S33"/>
</dbReference>
<name>A0ABR4IA18_9EURO</name>
<evidence type="ECO:0000313" key="6">
    <source>
        <dbReference type="EMBL" id="KAL2824569.1"/>
    </source>
</evidence>
<dbReference type="InterPro" id="IPR029058">
    <property type="entry name" value="AB_hydrolase_fold"/>
</dbReference>
<evidence type="ECO:0000259" key="4">
    <source>
        <dbReference type="Pfam" id="PF00561"/>
    </source>
</evidence>
<comment type="similarity">
    <text evidence="1">Belongs to the peptidase S33 family.</text>
</comment>
<keyword evidence="7" id="KW-1185">Reference proteome</keyword>
<dbReference type="EMBL" id="JBFXLU010000548">
    <property type="protein sequence ID" value="KAL2824569.1"/>
    <property type="molecule type" value="Genomic_DNA"/>
</dbReference>
<proteinExistence type="inferred from homology"/>
<dbReference type="PANTHER" id="PTHR43248:SF30">
    <property type="entry name" value="AB HYDROLASE-1 DOMAIN-CONTAINING PROTEIN"/>
    <property type="match status" value="1"/>
</dbReference>